<keyword evidence="3 9" id="KW-0255">Endonuclease</keyword>
<keyword evidence="6 9" id="KW-0051">Antiviral defense</keyword>
<evidence type="ECO:0000256" key="6">
    <source>
        <dbReference type="ARBA" id="ARBA00023118"/>
    </source>
</evidence>
<comment type="subunit">
    <text evidence="9">Homodimer, forms a heterotetramer with a Cas2 homodimer.</text>
</comment>
<dbReference type="GO" id="GO:0043571">
    <property type="term" value="P:maintenance of CRISPR repeat elements"/>
    <property type="evidence" value="ECO:0007669"/>
    <property type="project" value="UniProtKB-UniRule"/>
</dbReference>
<keyword evidence="8 9" id="KW-0464">Manganese</keyword>
<proteinExistence type="inferred from homology"/>
<dbReference type="EMBL" id="MASJ01000023">
    <property type="protein sequence ID" value="OCS84762.1"/>
    <property type="molecule type" value="Genomic_DNA"/>
</dbReference>
<protein>
    <recommendedName>
        <fullName evidence="9">CRISPR-associated endonuclease Cas1</fullName>
        <ecNumber evidence="9">3.1.-.-</ecNumber>
    </recommendedName>
</protein>
<evidence type="ECO:0000256" key="1">
    <source>
        <dbReference type="ARBA" id="ARBA00022722"/>
    </source>
</evidence>
<dbReference type="CDD" id="cd09722">
    <property type="entry name" value="Cas1_I-B"/>
    <property type="match status" value="1"/>
</dbReference>
<name>A0A1C0YC64_9BACL</name>
<dbReference type="AlphaFoldDB" id="A0A1C0YC64"/>
<dbReference type="GO" id="GO:0051607">
    <property type="term" value="P:defense response to virus"/>
    <property type="evidence" value="ECO:0007669"/>
    <property type="project" value="UniProtKB-UniRule"/>
</dbReference>
<dbReference type="NCBIfam" id="TIGR03641">
    <property type="entry name" value="cas1_HMARI"/>
    <property type="match status" value="1"/>
</dbReference>
<dbReference type="GO" id="GO:0003677">
    <property type="term" value="F:DNA binding"/>
    <property type="evidence" value="ECO:0007669"/>
    <property type="project" value="UniProtKB-KW"/>
</dbReference>
<dbReference type="InterPro" id="IPR042211">
    <property type="entry name" value="CRISPR-assoc_Cas1_N"/>
</dbReference>
<evidence type="ECO:0000256" key="8">
    <source>
        <dbReference type="ARBA" id="ARBA00023211"/>
    </source>
</evidence>
<evidence type="ECO:0000256" key="9">
    <source>
        <dbReference type="HAMAP-Rule" id="MF_01470"/>
    </source>
</evidence>
<dbReference type="PANTHER" id="PTHR43219:SF2">
    <property type="entry name" value="CRISPR-ASSOCIATED ENDONUCLEASE CAS1"/>
    <property type="match status" value="1"/>
</dbReference>
<evidence type="ECO:0000256" key="4">
    <source>
        <dbReference type="ARBA" id="ARBA00022801"/>
    </source>
</evidence>
<dbReference type="Pfam" id="PF01867">
    <property type="entry name" value="Cas_Cas1"/>
    <property type="match status" value="1"/>
</dbReference>
<dbReference type="Gene3D" id="3.100.10.20">
    <property type="entry name" value="CRISPR-associated endonuclease Cas1, N-terminal domain"/>
    <property type="match status" value="1"/>
</dbReference>
<dbReference type="InterPro" id="IPR042206">
    <property type="entry name" value="CRISPR-assoc_Cas1_C"/>
</dbReference>
<dbReference type="Gene3D" id="1.20.120.920">
    <property type="entry name" value="CRISPR-associated endonuclease Cas1, C-terminal domain"/>
    <property type="match status" value="1"/>
</dbReference>
<feature type="binding site" evidence="9">
    <location>
        <position position="155"/>
    </location>
    <ligand>
        <name>Mn(2+)</name>
        <dbReference type="ChEBI" id="CHEBI:29035"/>
    </ligand>
</feature>
<comment type="function">
    <text evidence="9">CRISPR (clustered regularly interspaced short palindromic repeat), is an adaptive immune system that provides protection against mobile genetic elements (viruses, transposable elements and conjugative plasmids). CRISPR clusters contain spacers, sequences complementary to antecedent mobile elements, and target invading nucleic acids. CRISPR clusters are transcribed and processed into CRISPR RNA (crRNA). Acts as a dsDNA endonuclease. Involved in the integration of spacer DNA into the CRISPR cassette.</text>
</comment>
<dbReference type="PANTHER" id="PTHR43219">
    <property type="entry name" value="CRISPR-ASSOCIATED ENDONUCLEASE CAS1"/>
    <property type="match status" value="1"/>
</dbReference>
<evidence type="ECO:0000313" key="11">
    <source>
        <dbReference type="Proteomes" id="UP000093199"/>
    </source>
</evidence>
<evidence type="ECO:0000313" key="10">
    <source>
        <dbReference type="EMBL" id="OCS84762.1"/>
    </source>
</evidence>
<dbReference type="RefSeq" id="WP_066546163.1">
    <property type="nucleotide sequence ID" value="NZ_MASJ01000023.1"/>
</dbReference>
<feature type="binding site" evidence="9">
    <location>
        <position position="235"/>
    </location>
    <ligand>
        <name>Mn(2+)</name>
        <dbReference type="ChEBI" id="CHEBI:29035"/>
    </ligand>
</feature>
<dbReference type="InterPro" id="IPR019858">
    <property type="entry name" value="CRISPR-assoc_Cas1_HMARI/TNEAP"/>
</dbReference>
<evidence type="ECO:0000256" key="3">
    <source>
        <dbReference type="ARBA" id="ARBA00022759"/>
    </source>
</evidence>
<feature type="binding site" evidence="9">
    <location>
        <position position="220"/>
    </location>
    <ligand>
        <name>Mn(2+)</name>
        <dbReference type="ChEBI" id="CHEBI:29035"/>
    </ligand>
</feature>
<dbReference type="Proteomes" id="UP000093199">
    <property type="component" value="Unassembled WGS sequence"/>
</dbReference>
<dbReference type="GO" id="GO:0046872">
    <property type="term" value="F:metal ion binding"/>
    <property type="evidence" value="ECO:0007669"/>
    <property type="project" value="UniProtKB-UniRule"/>
</dbReference>
<keyword evidence="11" id="KW-1185">Reference proteome</keyword>
<dbReference type="STRING" id="33978.A6M13_04060"/>
<dbReference type="HAMAP" id="MF_01470">
    <property type="entry name" value="Cas1"/>
    <property type="match status" value="1"/>
</dbReference>
<dbReference type="NCBIfam" id="TIGR00287">
    <property type="entry name" value="cas1"/>
    <property type="match status" value="1"/>
</dbReference>
<keyword evidence="2 9" id="KW-0479">Metal-binding</keyword>
<sequence>MQRDIFMFSNGTVKRKDNTIYLISEVDDKKRPLPIEQIENLHLFGEVNLNTTFLNYMGQKEVFIHCYNYYGFYTGSFVPRDQKVSGIVTVRQSEHYLNNEKRMILARAFVKAAAFHMIRFNRKKNNMHSEFVKEIMTLQKQIAQASDVQQLMGIEGMMRQHYYRTLNEMILPEFYFTERTKRPPRDPFNALISFGNTLMYTTVLSEMYKTQLNPTVSYLHEPSQKRFSLSLDIAEIFKPLFVDPLIVSLVNTKKIQPKHFEDHEGMVYLNEEGKKLFIAAFDKKLTDSIKHRQLKRNVTYRYFIRLECYKLIKHVIGDVSYKPLQAWW</sequence>
<dbReference type="GO" id="GO:0016787">
    <property type="term" value="F:hydrolase activity"/>
    <property type="evidence" value="ECO:0007669"/>
    <property type="project" value="UniProtKB-KW"/>
</dbReference>
<comment type="cofactor">
    <cofactor evidence="9">
        <name>Mg(2+)</name>
        <dbReference type="ChEBI" id="CHEBI:18420"/>
    </cofactor>
    <cofactor evidence="9">
        <name>Mn(2+)</name>
        <dbReference type="ChEBI" id="CHEBI:29035"/>
    </cofactor>
</comment>
<comment type="similarity">
    <text evidence="9">Belongs to the CRISPR-associated endonuclease Cas1 family.</text>
</comment>
<organism evidence="10 11">
    <name type="scientific">Caryophanon tenue</name>
    <dbReference type="NCBI Taxonomy" id="33978"/>
    <lineage>
        <taxon>Bacteria</taxon>
        <taxon>Bacillati</taxon>
        <taxon>Bacillota</taxon>
        <taxon>Bacilli</taxon>
        <taxon>Bacillales</taxon>
        <taxon>Caryophanaceae</taxon>
        <taxon>Caryophanon</taxon>
    </lineage>
</organism>
<keyword evidence="7 9" id="KW-0238">DNA-binding</keyword>
<comment type="caution">
    <text evidence="10">The sequence shown here is derived from an EMBL/GenBank/DDBJ whole genome shotgun (WGS) entry which is preliminary data.</text>
</comment>
<keyword evidence="4 9" id="KW-0378">Hydrolase</keyword>
<keyword evidence="1 9" id="KW-0540">Nuclease</keyword>
<evidence type="ECO:0000256" key="2">
    <source>
        <dbReference type="ARBA" id="ARBA00022723"/>
    </source>
</evidence>
<keyword evidence="5 9" id="KW-0460">Magnesium</keyword>
<accession>A0A1C0YC64</accession>
<gene>
    <name evidence="9" type="primary">cas1</name>
    <name evidence="10" type="ORF">A6M13_04060</name>
</gene>
<evidence type="ECO:0000256" key="5">
    <source>
        <dbReference type="ARBA" id="ARBA00022842"/>
    </source>
</evidence>
<reference evidence="10 11" key="1">
    <citation type="submission" date="2016-07" db="EMBL/GenBank/DDBJ databases">
        <title>Caryophanon tenue genome sequencing.</title>
        <authorList>
            <person name="Verma A."/>
            <person name="Pal Y."/>
            <person name="Krishnamurthi S."/>
        </authorList>
    </citation>
    <scope>NUCLEOTIDE SEQUENCE [LARGE SCALE GENOMIC DNA]</scope>
    <source>
        <strain evidence="10 11">DSM 14152</strain>
    </source>
</reference>
<dbReference type="GO" id="GO:0004520">
    <property type="term" value="F:DNA endonuclease activity"/>
    <property type="evidence" value="ECO:0007669"/>
    <property type="project" value="InterPro"/>
</dbReference>
<dbReference type="EC" id="3.1.-.-" evidence="9"/>
<dbReference type="OrthoDB" id="9803119at2"/>
<dbReference type="InterPro" id="IPR002729">
    <property type="entry name" value="CRISPR-assoc_Cas1"/>
</dbReference>
<evidence type="ECO:0000256" key="7">
    <source>
        <dbReference type="ARBA" id="ARBA00023125"/>
    </source>
</evidence>